<dbReference type="SUPFAM" id="SSF110738">
    <property type="entry name" value="Glycerate kinase I"/>
    <property type="match status" value="1"/>
</dbReference>
<protein>
    <submittedName>
        <fullName evidence="1">Uncharacterized protein</fullName>
    </submittedName>
</protein>
<dbReference type="EMBL" id="SMZQ01000009">
    <property type="protein sequence ID" value="TDL33952.1"/>
    <property type="molecule type" value="Genomic_DNA"/>
</dbReference>
<dbReference type="InterPro" id="IPR004381">
    <property type="entry name" value="Glycerate_kinase"/>
</dbReference>
<reference evidence="1 2" key="1">
    <citation type="submission" date="2019-03" db="EMBL/GenBank/DDBJ databases">
        <title>Genome Sequencing and Assembly of Various Microbes Isolated from Partially Reclaimed Soil and Acid Mine Drainage (AMD) Site.</title>
        <authorList>
            <person name="Steinbock B."/>
            <person name="Bechtold R."/>
            <person name="Sevigny J.L."/>
            <person name="Thomas D."/>
            <person name="Cuthill L.R."/>
            <person name="Aveiro Johannsen E.J."/>
            <person name="Thomas K."/>
            <person name="Ghosh A."/>
        </authorList>
    </citation>
    <scope>NUCLEOTIDE SEQUENCE [LARGE SCALE GENOMIC DNA]</scope>
    <source>
        <strain evidence="1 2">S-A1</strain>
    </source>
</reference>
<dbReference type="AlphaFoldDB" id="A0A4R5XSJ0"/>
<sequence>MWTGHLGPATCECAPTVGEEIGLRRETGDANIVITGEGRYDSQSAAGKVPWYVRGVAQSSGSRCLLGAGFIAAASNEFDRGISLSALAGSSKAAMAGPHECPNIAGQELASSALRPI</sequence>
<dbReference type="RefSeq" id="WP_133350587.1">
    <property type="nucleotide sequence ID" value="NZ_SMZQ01000009.1"/>
</dbReference>
<evidence type="ECO:0000313" key="2">
    <source>
        <dbReference type="Proteomes" id="UP000294621"/>
    </source>
</evidence>
<gene>
    <name evidence="1" type="ORF">E2R57_15650</name>
</gene>
<proteinExistence type="predicted"/>
<dbReference type="InterPro" id="IPR018197">
    <property type="entry name" value="Glycerate_kinase_RE-like"/>
</dbReference>
<evidence type="ECO:0000313" key="1">
    <source>
        <dbReference type="EMBL" id="TDL33952.1"/>
    </source>
</evidence>
<dbReference type="OrthoDB" id="9774290at2"/>
<dbReference type="GO" id="GO:0008887">
    <property type="term" value="F:glycerate kinase activity"/>
    <property type="evidence" value="ECO:0007669"/>
    <property type="project" value="InterPro"/>
</dbReference>
<dbReference type="Gene3D" id="3.40.50.10350">
    <property type="entry name" value="Glycerate kinase, domain 1"/>
    <property type="match status" value="1"/>
</dbReference>
<dbReference type="InterPro" id="IPR036129">
    <property type="entry name" value="Glycerate_kinase_sf"/>
</dbReference>
<dbReference type="Pfam" id="PF02595">
    <property type="entry name" value="Gly_kinase"/>
    <property type="match status" value="1"/>
</dbReference>
<accession>A0A4R5XSJ0</accession>
<organism evidence="1 2">
    <name type="scientific">Arthrobacter nitrophenolicus</name>
    <dbReference type="NCBI Taxonomy" id="683150"/>
    <lineage>
        <taxon>Bacteria</taxon>
        <taxon>Bacillati</taxon>
        <taxon>Actinomycetota</taxon>
        <taxon>Actinomycetes</taxon>
        <taxon>Micrococcales</taxon>
        <taxon>Micrococcaceae</taxon>
        <taxon>Arthrobacter</taxon>
    </lineage>
</organism>
<name>A0A4R5XSJ0_9MICC</name>
<dbReference type="Proteomes" id="UP000294621">
    <property type="component" value="Unassembled WGS sequence"/>
</dbReference>
<dbReference type="GO" id="GO:0031388">
    <property type="term" value="P:organic acid phosphorylation"/>
    <property type="evidence" value="ECO:0007669"/>
    <property type="project" value="InterPro"/>
</dbReference>
<comment type="caution">
    <text evidence="1">The sequence shown here is derived from an EMBL/GenBank/DDBJ whole genome shotgun (WGS) entry which is preliminary data.</text>
</comment>